<organism evidence="2 3">
    <name type="scientific">candidate division WWE3 bacterium GW2011_GWB1_41_6</name>
    <dbReference type="NCBI Taxonomy" id="1619112"/>
    <lineage>
        <taxon>Bacteria</taxon>
        <taxon>Katanobacteria</taxon>
    </lineage>
</organism>
<keyword evidence="1" id="KW-1133">Transmembrane helix</keyword>
<comment type="caution">
    <text evidence="2">The sequence shown here is derived from an EMBL/GenBank/DDBJ whole genome shotgun (WGS) entry which is preliminary data.</text>
</comment>
<dbReference type="EMBL" id="LCBS01000053">
    <property type="protein sequence ID" value="KKS14156.1"/>
    <property type="molecule type" value="Genomic_DNA"/>
</dbReference>
<evidence type="ECO:0000256" key="1">
    <source>
        <dbReference type="SAM" id="Phobius"/>
    </source>
</evidence>
<keyword evidence="1" id="KW-0472">Membrane</keyword>
<dbReference type="AlphaFoldDB" id="A0A0G0YWV7"/>
<dbReference type="Proteomes" id="UP000034163">
    <property type="component" value="Unassembled WGS sequence"/>
</dbReference>
<evidence type="ECO:0000313" key="2">
    <source>
        <dbReference type="EMBL" id="KKS14156.1"/>
    </source>
</evidence>
<name>A0A0G0YWV7_UNCKA</name>
<gene>
    <name evidence="2" type="ORF">UU72_C0053G0005</name>
</gene>
<accession>A0A0G0YWV7</accession>
<proteinExistence type="predicted"/>
<protein>
    <submittedName>
        <fullName evidence="2">Uncharacterized protein</fullName>
    </submittedName>
</protein>
<evidence type="ECO:0000313" key="3">
    <source>
        <dbReference type="Proteomes" id="UP000034163"/>
    </source>
</evidence>
<sequence length="573" mass="61883">MVLVSYNSQASLYWNATFNDNSSVGDTMSCSISSGELNCEDGENAIIVHQLINMSLKPINNTIDFRIKFETTTANGDVIYYKVENNTDVVVEKLRWKVRKPISGDMILRNPGNEDFTLTGITSDGTYHNLKFKNLPNNSVEVFVNNSYLGNHLFGSSAIIGNATYLLFRSSANFTIDYVAHYTDNDTIAPEINMSLNISNFQQNDVINISANISDDYGLSFCQFIINQSGSREYLNKSLNGQADKCSQNITITNNGVLVNITLRVNDTSNNFQQEERLILSGDTINPTLTACTLSSASITDTSGNTIDLSCNATDNGIISSMVFTINGSLNVSRSFSITQSSSVSSTYSIFSSSETLKVGSYSISQVNVTDTSNNKLSNVTNDLHFSVTSAPSGSTPSNGGGGGASTTTTISYLNGTPLLSFGIAELSFFVVTTPSESQKIIKFINMGNVSFTGGKIEIQGSIEPYIQASVCNLNVSNCKIRDIELKSGQNAFLVVDGNFTQKIESGVAGIIRLNGNKVFDLAVVADRPPLYNKAVLPFVKQGFSEPIAYVIGYSLTSLIVLGSLFFIKGIAA</sequence>
<keyword evidence="1" id="KW-0812">Transmembrane</keyword>
<reference evidence="2 3" key="1">
    <citation type="journal article" date="2015" name="Nature">
        <title>rRNA introns, odd ribosomes, and small enigmatic genomes across a large radiation of phyla.</title>
        <authorList>
            <person name="Brown C.T."/>
            <person name="Hug L.A."/>
            <person name="Thomas B.C."/>
            <person name="Sharon I."/>
            <person name="Castelle C.J."/>
            <person name="Singh A."/>
            <person name="Wilkins M.J."/>
            <person name="Williams K.H."/>
            <person name="Banfield J.F."/>
        </authorList>
    </citation>
    <scope>NUCLEOTIDE SEQUENCE [LARGE SCALE GENOMIC DNA]</scope>
</reference>
<feature type="transmembrane region" description="Helical" evidence="1">
    <location>
        <begin position="548"/>
        <end position="568"/>
    </location>
</feature>